<evidence type="ECO:0000313" key="3">
    <source>
        <dbReference type="EMBL" id="MCF2529627.1"/>
    </source>
</evidence>
<protein>
    <submittedName>
        <fullName evidence="3">ABC transporter permease</fullName>
    </submittedName>
</protein>
<dbReference type="EMBL" id="JAKFHA010000012">
    <property type="protein sequence ID" value="MCF2529627.1"/>
    <property type="molecule type" value="Genomic_DNA"/>
</dbReference>
<evidence type="ECO:0000256" key="1">
    <source>
        <dbReference type="SAM" id="MobiDB-lite"/>
    </source>
</evidence>
<name>A0AA41Q1T7_9ACTN</name>
<keyword evidence="2" id="KW-1133">Transmembrane helix</keyword>
<dbReference type="RefSeq" id="WP_235054004.1">
    <property type="nucleotide sequence ID" value="NZ_JAKFHA010000012.1"/>
</dbReference>
<keyword evidence="4" id="KW-1185">Reference proteome</keyword>
<keyword evidence="2" id="KW-0812">Transmembrane</keyword>
<keyword evidence="2" id="KW-0472">Membrane</keyword>
<accession>A0AA41Q1T7</accession>
<gene>
    <name evidence="3" type="ORF">LZ495_20730</name>
</gene>
<dbReference type="PANTHER" id="PTHR37305">
    <property type="entry name" value="INTEGRAL MEMBRANE PROTEIN-RELATED"/>
    <property type="match status" value="1"/>
</dbReference>
<feature type="transmembrane region" description="Helical" evidence="2">
    <location>
        <begin position="61"/>
        <end position="82"/>
    </location>
</feature>
<organism evidence="3 4">
    <name type="scientific">Yinghuangia soli</name>
    <dbReference type="NCBI Taxonomy" id="2908204"/>
    <lineage>
        <taxon>Bacteria</taxon>
        <taxon>Bacillati</taxon>
        <taxon>Actinomycetota</taxon>
        <taxon>Actinomycetes</taxon>
        <taxon>Kitasatosporales</taxon>
        <taxon>Streptomycetaceae</taxon>
        <taxon>Yinghuangia</taxon>
    </lineage>
</organism>
<feature type="transmembrane region" description="Helical" evidence="2">
    <location>
        <begin position="225"/>
        <end position="244"/>
    </location>
</feature>
<feature type="transmembrane region" description="Helical" evidence="2">
    <location>
        <begin position="106"/>
        <end position="126"/>
    </location>
</feature>
<dbReference type="Proteomes" id="UP001165378">
    <property type="component" value="Unassembled WGS sequence"/>
</dbReference>
<evidence type="ECO:0000313" key="4">
    <source>
        <dbReference type="Proteomes" id="UP001165378"/>
    </source>
</evidence>
<feature type="transmembrane region" description="Helical" evidence="2">
    <location>
        <begin position="197"/>
        <end position="218"/>
    </location>
</feature>
<proteinExistence type="predicted"/>
<feature type="transmembrane region" description="Helical" evidence="2">
    <location>
        <begin position="278"/>
        <end position="299"/>
    </location>
</feature>
<dbReference type="PANTHER" id="PTHR37305:SF1">
    <property type="entry name" value="MEMBRANE PROTEIN"/>
    <property type="match status" value="1"/>
</dbReference>
<evidence type="ECO:0000256" key="2">
    <source>
        <dbReference type="SAM" id="Phobius"/>
    </source>
</evidence>
<feature type="compositionally biased region" description="Low complexity" evidence="1">
    <location>
        <begin position="12"/>
        <end position="24"/>
    </location>
</feature>
<sequence>MSADTGTFRVAGTPGRDPDGTTTPHPRRSPAPRAPGTSMPPRLLGELRAEWEKLRTLHSTWWLLATMVVLTVAVGAASAGAVDTSACRTPESCNEDVVKLSLTGVWPGQVAVAVLAVLAVTSEYGTGTIRTTLTAMPSRTRVLAAKALVVSALTAAAGAVAVLGSLIAGRFLVAAGGFTPAHGYERISLLDGPTARAAFGTVIFLILIALLALGLAWAFRDTASALTIVLVLLYAFPILVSAIGDEKWADRLTKAAPASAGMSIQATRNLDQLPIGPWPGLAILTAWSATSLALGTLTLTKRDA</sequence>
<reference evidence="3" key="1">
    <citation type="submission" date="2022-01" db="EMBL/GenBank/DDBJ databases">
        <title>Genome-Based Taxonomic Classification of the Phylum Actinobacteria.</title>
        <authorList>
            <person name="Gao Y."/>
        </authorList>
    </citation>
    <scope>NUCLEOTIDE SEQUENCE</scope>
    <source>
        <strain evidence="3">KLBMP 8922</strain>
    </source>
</reference>
<dbReference type="AlphaFoldDB" id="A0AA41Q1T7"/>
<feature type="transmembrane region" description="Helical" evidence="2">
    <location>
        <begin position="147"/>
        <end position="177"/>
    </location>
</feature>
<feature type="region of interest" description="Disordered" evidence="1">
    <location>
        <begin position="1"/>
        <end position="42"/>
    </location>
</feature>
<dbReference type="Pfam" id="PF12730">
    <property type="entry name" value="ABC2_membrane_4"/>
    <property type="match status" value="1"/>
</dbReference>
<comment type="caution">
    <text evidence="3">The sequence shown here is derived from an EMBL/GenBank/DDBJ whole genome shotgun (WGS) entry which is preliminary data.</text>
</comment>